<evidence type="ECO:0008006" key="3">
    <source>
        <dbReference type="Google" id="ProtNLM"/>
    </source>
</evidence>
<reference evidence="1 2" key="1">
    <citation type="submission" date="2018-03" db="EMBL/GenBank/DDBJ databases">
        <title>The ancient ancestry and fast evolution of plastids.</title>
        <authorList>
            <person name="Moore K.R."/>
            <person name="Magnabosco C."/>
            <person name="Momper L."/>
            <person name="Gold D.A."/>
            <person name="Bosak T."/>
            <person name="Fournier G.P."/>
        </authorList>
    </citation>
    <scope>NUCLEOTIDE SEQUENCE [LARGE SCALE GENOMIC DNA]</scope>
    <source>
        <strain evidence="1 2">CCALA 016</strain>
    </source>
</reference>
<dbReference type="Proteomes" id="UP000239001">
    <property type="component" value="Unassembled WGS sequence"/>
</dbReference>
<organism evidence="1 2">
    <name type="scientific">Aphanothece hegewaldii CCALA 016</name>
    <dbReference type="NCBI Taxonomy" id="2107694"/>
    <lineage>
        <taxon>Bacteria</taxon>
        <taxon>Bacillati</taxon>
        <taxon>Cyanobacteriota</taxon>
        <taxon>Cyanophyceae</taxon>
        <taxon>Oscillatoriophycideae</taxon>
        <taxon>Chroococcales</taxon>
        <taxon>Aphanothecaceae</taxon>
        <taxon>Aphanothece</taxon>
    </lineage>
</organism>
<dbReference type="Pfam" id="PF04365">
    <property type="entry name" value="BrnT_toxin"/>
    <property type="match status" value="1"/>
</dbReference>
<dbReference type="Gene3D" id="3.10.450.530">
    <property type="entry name" value="Ribonuclease toxin, BrnT, of type II toxin-antitoxin system"/>
    <property type="match status" value="1"/>
</dbReference>
<dbReference type="InterPro" id="IPR038573">
    <property type="entry name" value="BrnT_sf"/>
</dbReference>
<keyword evidence="2" id="KW-1185">Reference proteome</keyword>
<evidence type="ECO:0000313" key="2">
    <source>
        <dbReference type="Proteomes" id="UP000239001"/>
    </source>
</evidence>
<dbReference type="AlphaFoldDB" id="A0A2T1LQC8"/>
<proteinExistence type="predicted"/>
<comment type="caution">
    <text evidence="1">The sequence shown here is derived from an EMBL/GenBank/DDBJ whole genome shotgun (WGS) entry which is preliminary data.</text>
</comment>
<dbReference type="InterPro" id="IPR007460">
    <property type="entry name" value="BrnT_toxin"/>
</dbReference>
<dbReference type="RefSeq" id="WP_106459606.1">
    <property type="nucleotide sequence ID" value="NZ_PXOH01000088.1"/>
</dbReference>
<reference evidence="1 2" key="2">
    <citation type="submission" date="2018-03" db="EMBL/GenBank/DDBJ databases">
        <authorList>
            <person name="Keele B.F."/>
        </authorList>
    </citation>
    <scope>NUCLEOTIDE SEQUENCE [LARGE SCALE GENOMIC DNA]</scope>
    <source>
        <strain evidence="1 2">CCALA 016</strain>
    </source>
</reference>
<sequence>MSQIEGFEWDEKKRWSNLKKHGIDFADAYQIFSGDILEIEDQRSNYGEERFLAIGVLDGQVLAVVYTLRGEQIRLISARKATKDERKIYGI</sequence>
<dbReference type="EMBL" id="PXOH01000088">
    <property type="protein sequence ID" value="PSF27377.1"/>
    <property type="molecule type" value="Genomic_DNA"/>
</dbReference>
<name>A0A2T1LQC8_9CHRO</name>
<dbReference type="OrthoDB" id="428036at2"/>
<evidence type="ECO:0000313" key="1">
    <source>
        <dbReference type="EMBL" id="PSF27377.1"/>
    </source>
</evidence>
<accession>A0A2T1LQC8</accession>
<protein>
    <recommendedName>
        <fullName evidence="3">BrnT family toxin</fullName>
    </recommendedName>
</protein>
<gene>
    <name evidence="1" type="ORF">C7H19_24990</name>
</gene>